<gene>
    <name evidence="3" type="ORF">HK097_008139</name>
</gene>
<dbReference type="EMBL" id="JADGJD010000046">
    <property type="protein sequence ID" value="KAJ3056103.1"/>
    <property type="molecule type" value="Genomic_DNA"/>
</dbReference>
<dbReference type="PANTHER" id="PTHR12224:SF0">
    <property type="entry name" value="BETA-1,4-MANNOSYL-GLYCOPROTEIN 4-BETA-N-ACETYLGLUCOSAMINYLTRANSFERASE"/>
    <property type="match status" value="1"/>
</dbReference>
<dbReference type="Pfam" id="PF04724">
    <property type="entry name" value="Glyco_transf_17"/>
    <property type="match status" value="1"/>
</dbReference>
<dbReference type="InterPro" id="IPR006813">
    <property type="entry name" value="Glyco_trans_17"/>
</dbReference>
<feature type="compositionally biased region" description="Basic and acidic residues" evidence="1">
    <location>
        <begin position="15"/>
        <end position="35"/>
    </location>
</feature>
<proteinExistence type="predicted"/>
<feature type="transmembrane region" description="Helical" evidence="2">
    <location>
        <begin position="202"/>
        <end position="220"/>
    </location>
</feature>
<comment type="caution">
    <text evidence="3">The sequence shown here is derived from an EMBL/GenBank/DDBJ whole genome shotgun (WGS) entry which is preliminary data.</text>
</comment>
<feature type="transmembrane region" description="Helical" evidence="2">
    <location>
        <begin position="268"/>
        <end position="288"/>
    </location>
</feature>
<evidence type="ECO:0000256" key="2">
    <source>
        <dbReference type="SAM" id="Phobius"/>
    </source>
</evidence>
<keyword evidence="2" id="KW-1133">Transmembrane helix</keyword>
<feature type="transmembrane region" description="Helical" evidence="2">
    <location>
        <begin position="176"/>
        <end position="196"/>
    </location>
</feature>
<name>A0AAD5SIE2_9FUNG</name>
<dbReference type="GO" id="GO:0006044">
    <property type="term" value="P:N-acetylglucosamine metabolic process"/>
    <property type="evidence" value="ECO:0007669"/>
    <property type="project" value="TreeGrafter"/>
</dbReference>
<protein>
    <submittedName>
        <fullName evidence="3">Uncharacterized protein</fullName>
    </submittedName>
</protein>
<feature type="region of interest" description="Disordered" evidence="1">
    <location>
        <begin position="1"/>
        <end position="43"/>
    </location>
</feature>
<dbReference type="GO" id="GO:0016020">
    <property type="term" value="C:membrane"/>
    <property type="evidence" value="ECO:0007669"/>
    <property type="project" value="InterPro"/>
</dbReference>
<keyword evidence="2" id="KW-0472">Membrane</keyword>
<feature type="transmembrane region" description="Helical" evidence="2">
    <location>
        <begin position="232"/>
        <end position="253"/>
    </location>
</feature>
<sequence length="727" mass="80377">MMMTALGAYSSVTTDPKDVEDRESSAIDIPEDNKGKAASHSAHTATGLGSSNVLNLASAKNLVKHLVPSLLLLFTLKRLLSDEEIAPKPTLLLPVAVAALHQTFATVLLHISLSVRPTTTLPSPLRIRTLLTLHLPYAISLTLLHISLSQVPLPTFLILILLAVPFRTFSQHARSMPHTTVGAMVLIIIGVCLYAMEDNGLGVLSGAVGVGLMGWVCRGVENQGKDDVRHVLAMLTLIGSAVISVTAIVGHAVWDVDVALSGSGTNEVLVAIVCLLVLATNSTGITVLRETGVRGLEIVGAIIAGLGVLAGVVGLVEMGGGSGWNGTVGIIALMCALMIIFMPNAVSDRVPTSPHIRICLLISLVFILTSIAGFVAYTHREVPPPPDPFALPSTRPIPYHFLKEYNAARDPNPNCTAFGYEPLSPNDHHPRVIDLLPFSTDLESLEIRLNELDPIVDIFVILESRKTFTDKPKELVYDAIKDTPEFLKFKHKIVHIVLDKLEGESTWDREKFTRLQLQKLGLLGAKIAKDDIYILSDVDEMPRGSTLNVLKRCKGWKSPVCLDVQFFYYGYETRRKDAWYHPDVARYPDYDGKADKLRELYHYGPRDSCLVDAGWHCSSCFGNITSFNTKVQSFSHTEFDKQEYKSEKHIVEKILKAEDMYGRDMDFRILKDFEVDMPSWLGIHRPEKYRFLWDRVSWAEELGYDGREMRGRSAGGYDGVRKGIDKT</sequence>
<feature type="transmembrane region" description="Helical" evidence="2">
    <location>
        <begin position="328"/>
        <end position="346"/>
    </location>
</feature>
<evidence type="ECO:0000313" key="3">
    <source>
        <dbReference type="EMBL" id="KAJ3056103.1"/>
    </source>
</evidence>
<dbReference type="PANTHER" id="PTHR12224">
    <property type="entry name" value="BETA-1,4-MANNOSYL-GLYCOPROTEIN BETA-1,4-N-ACETYLGLUCOSAMINYL-TRANSFERASE"/>
    <property type="match status" value="1"/>
</dbReference>
<accession>A0AAD5SIE2</accession>
<keyword evidence="2" id="KW-0812">Transmembrane</keyword>
<feature type="transmembrane region" description="Helical" evidence="2">
    <location>
        <begin position="358"/>
        <end position="377"/>
    </location>
</feature>
<dbReference type="GO" id="GO:0003830">
    <property type="term" value="F:beta-1,4-mannosylglycoprotein 4-beta-N-acetylglucosaminyltransferase activity"/>
    <property type="evidence" value="ECO:0007669"/>
    <property type="project" value="InterPro"/>
</dbReference>
<feature type="transmembrane region" description="Helical" evidence="2">
    <location>
        <begin position="295"/>
        <end position="316"/>
    </location>
</feature>
<feature type="transmembrane region" description="Helical" evidence="2">
    <location>
        <begin position="135"/>
        <end position="164"/>
    </location>
</feature>
<organism evidence="3 4">
    <name type="scientific">Rhizophlyctis rosea</name>
    <dbReference type="NCBI Taxonomy" id="64517"/>
    <lineage>
        <taxon>Eukaryota</taxon>
        <taxon>Fungi</taxon>
        <taxon>Fungi incertae sedis</taxon>
        <taxon>Chytridiomycota</taxon>
        <taxon>Chytridiomycota incertae sedis</taxon>
        <taxon>Chytridiomycetes</taxon>
        <taxon>Rhizophlyctidales</taxon>
        <taxon>Rhizophlyctidaceae</taxon>
        <taxon>Rhizophlyctis</taxon>
    </lineage>
</organism>
<evidence type="ECO:0000256" key="1">
    <source>
        <dbReference type="SAM" id="MobiDB-lite"/>
    </source>
</evidence>
<reference evidence="3" key="1">
    <citation type="submission" date="2020-05" db="EMBL/GenBank/DDBJ databases">
        <title>Phylogenomic resolution of chytrid fungi.</title>
        <authorList>
            <person name="Stajich J.E."/>
            <person name="Amses K."/>
            <person name="Simmons R."/>
            <person name="Seto K."/>
            <person name="Myers J."/>
            <person name="Bonds A."/>
            <person name="Quandt C.A."/>
            <person name="Barry K."/>
            <person name="Liu P."/>
            <person name="Grigoriev I."/>
            <person name="Longcore J.E."/>
            <person name="James T.Y."/>
        </authorList>
    </citation>
    <scope>NUCLEOTIDE SEQUENCE</scope>
    <source>
        <strain evidence="3">JEL0318</strain>
    </source>
</reference>
<keyword evidence="4" id="KW-1185">Reference proteome</keyword>
<evidence type="ECO:0000313" key="4">
    <source>
        <dbReference type="Proteomes" id="UP001212841"/>
    </source>
</evidence>
<dbReference type="AlphaFoldDB" id="A0AAD5SIE2"/>
<dbReference type="Proteomes" id="UP001212841">
    <property type="component" value="Unassembled WGS sequence"/>
</dbReference>